<accession>A0ABY7F0A6</accession>
<keyword evidence="2" id="KW-1185">Reference proteome</keyword>
<proteinExistence type="predicted"/>
<dbReference type="EMBL" id="CP111020">
    <property type="protein sequence ID" value="WAR15618.1"/>
    <property type="molecule type" value="Genomic_DNA"/>
</dbReference>
<sequence length="184" mass="20792">MAKEIQAIERTWVITSTAYFKCRIDRREQLNVHCIDATHLLTRTRRKCCRGGLDNSSKISWLNVAKTGKTMLTPIMVEEITDPMSSSMAASHFSKEVELTMHVNDWPLQLWEALIAHIDAKALLYSVCHGGTYNVRAFSSLAGETFFSELTLNDKRGQGTMTTEEFGQFVGNSIEQMQARLDPD</sequence>
<organism evidence="1 2">
    <name type="scientific">Mya arenaria</name>
    <name type="common">Soft-shell clam</name>
    <dbReference type="NCBI Taxonomy" id="6604"/>
    <lineage>
        <taxon>Eukaryota</taxon>
        <taxon>Metazoa</taxon>
        <taxon>Spiralia</taxon>
        <taxon>Lophotrochozoa</taxon>
        <taxon>Mollusca</taxon>
        <taxon>Bivalvia</taxon>
        <taxon>Autobranchia</taxon>
        <taxon>Heteroconchia</taxon>
        <taxon>Euheterodonta</taxon>
        <taxon>Imparidentia</taxon>
        <taxon>Neoheterodontei</taxon>
        <taxon>Myida</taxon>
        <taxon>Myoidea</taxon>
        <taxon>Myidae</taxon>
        <taxon>Mya</taxon>
    </lineage>
</organism>
<protein>
    <recommendedName>
        <fullName evidence="3">EF-hand domain-containing protein</fullName>
    </recommendedName>
</protein>
<dbReference type="Proteomes" id="UP001164746">
    <property type="component" value="Chromosome 9"/>
</dbReference>
<evidence type="ECO:0008006" key="3">
    <source>
        <dbReference type="Google" id="ProtNLM"/>
    </source>
</evidence>
<feature type="non-terminal residue" evidence="1">
    <location>
        <position position="184"/>
    </location>
</feature>
<evidence type="ECO:0000313" key="1">
    <source>
        <dbReference type="EMBL" id="WAR15618.1"/>
    </source>
</evidence>
<reference evidence="1" key="1">
    <citation type="submission" date="2022-11" db="EMBL/GenBank/DDBJ databases">
        <title>Centuries of genome instability and evolution in soft-shell clam transmissible cancer (bioRxiv).</title>
        <authorList>
            <person name="Hart S.F.M."/>
            <person name="Yonemitsu M.A."/>
            <person name="Giersch R.M."/>
            <person name="Beal B.F."/>
            <person name="Arriagada G."/>
            <person name="Davis B.W."/>
            <person name="Ostrander E.A."/>
            <person name="Goff S.P."/>
            <person name="Metzger M.J."/>
        </authorList>
    </citation>
    <scope>NUCLEOTIDE SEQUENCE</scope>
    <source>
        <strain evidence="1">MELC-2E11</strain>
        <tissue evidence="1">Siphon/mantle</tissue>
    </source>
</reference>
<name>A0ABY7F0A6_MYAAR</name>
<gene>
    <name evidence="1" type="ORF">MAR_005723</name>
</gene>
<evidence type="ECO:0000313" key="2">
    <source>
        <dbReference type="Proteomes" id="UP001164746"/>
    </source>
</evidence>